<sequence>MDISRFFRMLARLRFPRFIGDAAQGLCLTSPINNTPADTVATATLTLNAIAPGNLFESGQQMALMQSVQDTSGQGGTYTLSLTVQDAYGTTVARYTDHVVLTPNGTFARQVMIDTQKLGWYNATAMLQSASTVVATASSSLALLPPPVNRPEPASPWGIGGGGAWLGIRFDENGAARSFQRMYKAGIAWSREELFWNNLEPSQGTWNWAAFDASMLQAREHHVLMMGLLDYWASWSIPEGWNSRTDTIDWQTALANFTHFCYQVVNRYKPGGVLARQMGWTDGYGIHYWEIWNEPTTSQYWRSDGTHYGLLLKAAKDGIKRADPDAFLIGSNGGTDFDQQAIQVAGITSYDAIAIHIYASRDTTPEATNYVKIIQSMRSFLNENGGQHVEIWLTETGWDLLQGVSAWDQANFIVRAQIASVAAGVARSFIFTLQYAGEGWGLMTDNGEPRLSYTAYATLTDQFRGLQPAGEEPMGAALRAYIYAGDDRVVGAVWSVAQTGTLEMDVEHEEIEVYDLMNTLVGRACNGHLTVDLTGSPRFLRSRTASAARLGQIIREGKVIGIVPPGIDIATIHPADE</sequence>
<dbReference type="SUPFAM" id="SSF51445">
    <property type="entry name" value="(Trans)glycosidases"/>
    <property type="match status" value="1"/>
</dbReference>
<dbReference type="Gene3D" id="3.20.20.80">
    <property type="entry name" value="Glycosidases"/>
    <property type="match status" value="1"/>
</dbReference>
<dbReference type="EMBL" id="BSRI01000001">
    <property type="protein sequence ID" value="GLV55797.1"/>
    <property type="molecule type" value="Genomic_DNA"/>
</dbReference>
<name>A0ABQ6FPZ8_9CHLR</name>
<proteinExistence type="predicted"/>
<evidence type="ECO:0000313" key="2">
    <source>
        <dbReference type="Proteomes" id="UP001344906"/>
    </source>
</evidence>
<protein>
    <submittedName>
        <fullName evidence="1">Uncharacterized protein</fullName>
    </submittedName>
</protein>
<evidence type="ECO:0000313" key="1">
    <source>
        <dbReference type="EMBL" id="GLV55797.1"/>
    </source>
</evidence>
<keyword evidence="2" id="KW-1185">Reference proteome</keyword>
<comment type="caution">
    <text evidence="1">The sequence shown here is derived from an EMBL/GenBank/DDBJ whole genome shotgun (WGS) entry which is preliminary data.</text>
</comment>
<dbReference type="RefSeq" id="WP_338250476.1">
    <property type="nucleotide sequence ID" value="NZ_BSRI01000001.1"/>
</dbReference>
<dbReference type="InterPro" id="IPR051923">
    <property type="entry name" value="Glycosyl_Hydrolase_39"/>
</dbReference>
<dbReference type="PANTHER" id="PTHR12631:SF10">
    <property type="entry name" value="BETA-XYLOSIDASE-LIKE PROTEIN-RELATED"/>
    <property type="match status" value="1"/>
</dbReference>
<reference evidence="1 2" key="1">
    <citation type="submission" date="2023-02" db="EMBL/GenBank/DDBJ databases">
        <title>Dictyobacter halimunensis sp. nov., a new member of the class Ktedonobacteria from forest soil in a geothermal area.</title>
        <authorList>
            <person name="Rachmania M.K."/>
            <person name="Ningsih F."/>
            <person name="Sakai Y."/>
            <person name="Yabe S."/>
            <person name="Yokota A."/>
            <person name="Sjamsuridzal W."/>
        </authorList>
    </citation>
    <scope>NUCLEOTIDE SEQUENCE [LARGE SCALE GENOMIC DNA]</scope>
    <source>
        <strain evidence="1 2">S3.2.2.5</strain>
    </source>
</reference>
<accession>A0ABQ6FPZ8</accession>
<gene>
    <name evidence="1" type="ORF">KDH_26410</name>
</gene>
<dbReference type="InterPro" id="IPR017853">
    <property type="entry name" value="GH"/>
</dbReference>
<dbReference type="PANTHER" id="PTHR12631">
    <property type="entry name" value="ALPHA-L-IDURONIDASE"/>
    <property type="match status" value="1"/>
</dbReference>
<organism evidence="1 2">
    <name type="scientific">Dictyobacter halimunensis</name>
    <dbReference type="NCBI Taxonomy" id="3026934"/>
    <lineage>
        <taxon>Bacteria</taxon>
        <taxon>Bacillati</taxon>
        <taxon>Chloroflexota</taxon>
        <taxon>Ktedonobacteria</taxon>
        <taxon>Ktedonobacterales</taxon>
        <taxon>Dictyobacteraceae</taxon>
        <taxon>Dictyobacter</taxon>
    </lineage>
</organism>
<dbReference type="Proteomes" id="UP001344906">
    <property type="component" value="Unassembled WGS sequence"/>
</dbReference>